<reference evidence="2" key="3">
    <citation type="submission" date="2012-09" db="EMBL/GenBank/DDBJ databases">
        <authorList>
            <consortium name="VectorBase"/>
        </authorList>
    </citation>
    <scope>NUCLEOTIDE SEQUENCE</scope>
    <source>
        <strain evidence="2">Liverpool</strain>
    </source>
</reference>
<name>Q16SC7_AEDAE</name>
<dbReference type="PaxDb" id="7159-AAEL010632-PA"/>
<evidence type="ECO:0000313" key="3">
    <source>
        <dbReference type="Proteomes" id="UP000682892"/>
    </source>
</evidence>
<dbReference type="Proteomes" id="UP000682892">
    <property type="component" value="Chromosome 1"/>
</dbReference>
<feature type="compositionally biased region" description="Basic and acidic residues" evidence="1">
    <location>
        <begin position="1"/>
        <end position="15"/>
    </location>
</feature>
<reference evidence="2" key="1">
    <citation type="submission" date="2005-10" db="EMBL/GenBank/DDBJ databases">
        <authorList>
            <person name="Loftus B.J."/>
            <person name="Nene V.M."/>
            <person name="Hannick L.I."/>
            <person name="Bidwell S."/>
            <person name="Haas B."/>
            <person name="Amedeo P."/>
            <person name="Orvis J."/>
            <person name="Wortman J.R."/>
            <person name="White O.R."/>
            <person name="Salzberg S."/>
            <person name="Shumway M."/>
            <person name="Koo H."/>
            <person name="Zhao Y."/>
            <person name="Holmes M."/>
            <person name="Miller J."/>
            <person name="Schatz M."/>
            <person name="Pop M."/>
            <person name="Pai G."/>
            <person name="Utterback T."/>
            <person name="Rogers Y.-H."/>
            <person name="Kravitz S."/>
            <person name="Fraser C.M."/>
        </authorList>
    </citation>
    <scope>NUCLEOTIDE SEQUENCE</scope>
    <source>
        <strain evidence="2">Liverpool</strain>
    </source>
</reference>
<protein>
    <submittedName>
        <fullName evidence="2">AAEL010632-PA</fullName>
    </submittedName>
</protein>
<organism evidence="2 3">
    <name type="scientific">Aedes aegypti</name>
    <name type="common">Yellowfever mosquito</name>
    <name type="synonym">Culex aegypti</name>
    <dbReference type="NCBI Taxonomy" id="7159"/>
    <lineage>
        <taxon>Eukaryota</taxon>
        <taxon>Metazoa</taxon>
        <taxon>Ecdysozoa</taxon>
        <taxon>Arthropoda</taxon>
        <taxon>Hexapoda</taxon>
        <taxon>Insecta</taxon>
        <taxon>Pterygota</taxon>
        <taxon>Neoptera</taxon>
        <taxon>Endopterygota</taxon>
        <taxon>Diptera</taxon>
        <taxon>Nematocera</taxon>
        <taxon>Culicoidea</taxon>
        <taxon>Culicidae</taxon>
        <taxon>Culicinae</taxon>
        <taxon>Aedini</taxon>
        <taxon>Aedes</taxon>
        <taxon>Stegomyia</taxon>
    </lineage>
</organism>
<dbReference type="VEuPathDB" id="VectorBase:AAEL025976"/>
<dbReference type="AlphaFoldDB" id="Q16SC7"/>
<evidence type="ECO:0000313" key="2">
    <source>
        <dbReference type="EMBL" id="EAT37366.1"/>
    </source>
</evidence>
<sequence>MPQSHIEEEVHDSSESKSQPATVRMSKCKPQDAITIPINREWHALDSYEFDICSPASVNYRALSMAPIVQDVWFYEVYASSEMDKKPSAKKDEEWCQCRVPVFNISHKLILCRQYAWKHDNQDKMSTEIKLLKKLGVGANAAAKKKPHVVKLQPLTTFARTEEEQKEDADTASAAGYGTVSGTSETVQIVPKSNAIRQTILNNFDAHQSQHKFVGIDQQHVQQMLNGATIQDLLSISAYASSEDTGVGGLSESELMAAQDEIKEIPFQIGNLNNVLSQLKTDLFADLERMLEVVGEHVISLEDMTVDSDNFLSNFLDNVDDEMFDGSDICLDQMLQSPNTNDIRGLLHT</sequence>
<feature type="region of interest" description="Disordered" evidence="1">
    <location>
        <begin position="1"/>
        <end position="25"/>
    </location>
</feature>
<evidence type="ECO:0000256" key="1">
    <source>
        <dbReference type="SAM" id="MobiDB-lite"/>
    </source>
</evidence>
<dbReference type="EMBL" id="CH477676">
    <property type="protein sequence ID" value="EAT37366.1"/>
    <property type="molecule type" value="Genomic_DNA"/>
</dbReference>
<dbReference type="STRING" id="7159.Q16SC7"/>
<proteinExistence type="predicted"/>
<dbReference type="HOGENOM" id="CLU_795034_0_0_1"/>
<dbReference type="eggNOG" id="ENOG502QQC5">
    <property type="taxonomic scope" value="Eukaryota"/>
</dbReference>
<accession>Q16SC7</accession>
<gene>
    <name evidence="2" type="ORF">AaeL_AAEL010632</name>
</gene>
<reference evidence="2" key="2">
    <citation type="journal article" date="2007" name="Science">
        <title>Genome sequence of Aedes aegypti, a major arbovirus vector.</title>
        <authorList>
            <person name="Nene V."/>
            <person name="Wortman J.R."/>
            <person name="Lawson D."/>
            <person name="Haas B."/>
            <person name="Kodira C."/>
            <person name="Tu Z.J."/>
            <person name="Loftus B."/>
            <person name="Xi Z."/>
            <person name="Megy K."/>
            <person name="Grabherr M."/>
            <person name="Ren Q."/>
            <person name="Zdobnov E.M."/>
            <person name="Lobo N.F."/>
            <person name="Campbell K.S."/>
            <person name="Brown S.E."/>
            <person name="Bonaldo M.F."/>
            <person name="Zhu J."/>
            <person name="Sinkins S.P."/>
            <person name="Hogenkamp D.G."/>
            <person name="Amedeo P."/>
            <person name="Arensburger P."/>
            <person name="Atkinson P.W."/>
            <person name="Bidwell S."/>
            <person name="Biedler J."/>
            <person name="Birney E."/>
            <person name="Bruggner R.V."/>
            <person name="Costas J."/>
            <person name="Coy M.R."/>
            <person name="Crabtree J."/>
            <person name="Crawford M."/>
            <person name="Debruyn B."/>
            <person name="Decaprio D."/>
            <person name="Eiglmeier K."/>
            <person name="Eisenstadt E."/>
            <person name="El-Dorry H."/>
            <person name="Gelbart W.M."/>
            <person name="Gomes S.L."/>
            <person name="Hammond M."/>
            <person name="Hannick L.I."/>
            <person name="Hogan J.R."/>
            <person name="Holmes M.H."/>
            <person name="Jaffe D."/>
            <person name="Johnston J.S."/>
            <person name="Kennedy R.C."/>
            <person name="Koo H."/>
            <person name="Kravitz S."/>
            <person name="Kriventseva E.V."/>
            <person name="Kulp D."/>
            <person name="Labutti K."/>
            <person name="Lee E."/>
            <person name="Li S."/>
            <person name="Lovin D.D."/>
            <person name="Mao C."/>
            <person name="Mauceli E."/>
            <person name="Menck C.F."/>
            <person name="Miller J.R."/>
            <person name="Montgomery P."/>
            <person name="Mori A."/>
            <person name="Nascimento A.L."/>
            <person name="Naveira H.F."/>
            <person name="Nusbaum C."/>
            <person name="O'leary S."/>
            <person name="Orvis J."/>
            <person name="Pertea M."/>
            <person name="Quesneville H."/>
            <person name="Reidenbach K.R."/>
            <person name="Rogers Y.H."/>
            <person name="Roth C.W."/>
            <person name="Schneider J.R."/>
            <person name="Schatz M."/>
            <person name="Shumway M."/>
            <person name="Stanke M."/>
            <person name="Stinson E.O."/>
            <person name="Tubio J.M."/>
            <person name="Vanzee J.P."/>
            <person name="Verjovski-Almeida S."/>
            <person name="Werner D."/>
            <person name="White O."/>
            <person name="Wyder S."/>
            <person name="Zeng Q."/>
            <person name="Zhao Q."/>
            <person name="Zhao Y."/>
            <person name="Hill C.A."/>
            <person name="Raikhel A.S."/>
            <person name="Soares M.B."/>
            <person name="Knudson D.L."/>
            <person name="Lee N.H."/>
            <person name="Galagan J."/>
            <person name="Salzberg S.L."/>
            <person name="Paulsen I.T."/>
            <person name="Dimopoulos G."/>
            <person name="Collins F.H."/>
            <person name="Birren B."/>
            <person name="Fraser-Liggett C.M."/>
            <person name="Severson D.W."/>
        </authorList>
    </citation>
    <scope>NUCLEOTIDE SEQUENCE [LARGE SCALE GENOMIC DNA]</scope>
    <source>
        <strain evidence="2">Liverpool</strain>
    </source>
</reference>